<dbReference type="AlphaFoldDB" id="A0A7K3SBJ0"/>
<feature type="signal peptide" evidence="2">
    <location>
        <begin position="1"/>
        <end position="29"/>
    </location>
</feature>
<reference evidence="3 4" key="1">
    <citation type="submission" date="2020-01" db="EMBL/GenBank/DDBJ databases">
        <title>Insect and environment-associated Actinomycetes.</title>
        <authorList>
            <person name="Currrie C."/>
            <person name="Chevrette M."/>
            <person name="Carlson C."/>
            <person name="Stubbendieck R."/>
            <person name="Wendt-Pienkowski E."/>
        </authorList>
    </citation>
    <scope>NUCLEOTIDE SEQUENCE [LARGE SCALE GENOMIC DNA]</scope>
    <source>
        <strain evidence="3 4">SID7590</strain>
    </source>
</reference>
<gene>
    <name evidence="3" type="ORF">G3I50_38780</name>
</gene>
<sequence>MQIYRSGSVLLTGAVAVALAVTALPAAQAAPSATAVISEVYGGGGNSGATLTRDFVELANAGSAPFEVGGLSVQYLPGSPSAGSQWQVSELSGSIAPGGR</sequence>
<feature type="non-terminal residue" evidence="3">
    <location>
        <position position="100"/>
    </location>
</feature>
<accession>A0A7K3SBJ0</accession>
<feature type="compositionally biased region" description="Polar residues" evidence="1">
    <location>
        <begin position="81"/>
        <end position="92"/>
    </location>
</feature>
<name>A0A7K3SBJ0_9ACTN</name>
<feature type="chain" id="PRO_5029864599" evidence="2">
    <location>
        <begin position="30"/>
        <end position="100"/>
    </location>
</feature>
<keyword evidence="2" id="KW-0732">Signal</keyword>
<dbReference type="EMBL" id="JAAGMP010001728">
    <property type="protein sequence ID" value="NEC24152.1"/>
    <property type="molecule type" value="Genomic_DNA"/>
</dbReference>
<evidence type="ECO:0000256" key="1">
    <source>
        <dbReference type="SAM" id="MobiDB-lite"/>
    </source>
</evidence>
<organism evidence="3 4">
    <name type="scientific">Streptomyces parvus</name>
    <dbReference type="NCBI Taxonomy" id="66428"/>
    <lineage>
        <taxon>Bacteria</taxon>
        <taxon>Bacillati</taxon>
        <taxon>Actinomycetota</taxon>
        <taxon>Actinomycetes</taxon>
        <taxon>Kitasatosporales</taxon>
        <taxon>Streptomycetaceae</taxon>
        <taxon>Streptomyces</taxon>
    </lineage>
</organism>
<evidence type="ECO:0000256" key="2">
    <source>
        <dbReference type="SAM" id="SignalP"/>
    </source>
</evidence>
<dbReference type="Proteomes" id="UP000469670">
    <property type="component" value="Unassembled WGS sequence"/>
</dbReference>
<feature type="region of interest" description="Disordered" evidence="1">
    <location>
        <begin position="80"/>
        <end position="100"/>
    </location>
</feature>
<proteinExistence type="predicted"/>
<evidence type="ECO:0000313" key="4">
    <source>
        <dbReference type="Proteomes" id="UP000469670"/>
    </source>
</evidence>
<evidence type="ECO:0000313" key="3">
    <source>
        <dbReference type="EMBL" id="NEC24152.1"/>
    </source>
</evidence>
<protein>
    <submittedName>
        <fullName evidence="3">Lamin tail domain-containing protein</fullName>
    </submittedName>
</protein>
<comment type="caution">
    <text evidence="3">The sequence shown here is derived from an EMBL/GenBank/DDBJ whole genome shotgun (WGS) entry which is preliminary data.</text>
</comment>